<sequence>MSSPLAQNPRCPNAPQPTWSTTAATAGPWMYRFTNHEPAIAATAALAQRGDSPSTFSRDSTPRPANIAAPAAMVSGQDEPSHSATPASAGKPTTSTRVGARA</sequence>
<feature type="compositionally biased region" description="Polar residues" evidence="1">
    <location>
        <begin position="82"/>
        <end position="102"/>
    </location>
</feature>
<name>A0ABP9RCZ2_9PSEU</name>
<evidence type="ECO:0000256" key="1">
    <source>
        <dbReference type="SAM" id="MobiDB-lite"/>
    </source>
</evidence>
<gene>
    <name evidence="2" type="ORF">GCM10023321_81060</name>
</gene>
<organism evidence="2 3">
    <name type="scientific">Pseudonocardia eucalypti</name>
    <dbReference type="NCBI Taxonomy" id="648755"/>
    <lineage>
        <taxon>Bacteria</taxon>
        <taxon>Bacillati</taxon>
        <taxon>Actinomycetota</taxon>
        <taxon>Actinomycetes</taxon>
        <taxon>Pseudonocardiales</taxon>
        <taxon>Pseudonocardiaceae</taxon>
        <taxon>Pseudonocardia</taxon>
    </lineage>
</organism>
<evidence type="ECO:0000313" key="3">
    <source>
        <dbReference type="Proteomes" id="UP001428817"/>
    </source>
</evidence>
<protein>
    <submittedName>
        <fullName evidence="2">Uncharacterized protein</fullName>
    </submittedName>
</protein>
<accession>A0ABP9RCZ2</accession>
<keyword evidence="3" id="KW-1185">Reference proteome</keyword>
<feature type="region of interest" description="Disordered" evidence="1">
    <location>
        <begin position="47"/>
        <end position="102"/>
    </location>
</feature>
<dbReference type="Proteomes" id="UP001428817">
    <property type="component" value="Unassembled WGS sequence"/>
</dbReference>
<reference evidence="3" key="1">
    <citation type="journal article" date="2019" name="Int. J. Syst. Evol. Microbiol.">
        <title>The Global Catalogue of Microorganisms (GCM) 10K type strain sequencing project: providing services to taxonomists for standard genome sequencing and annotation.</title>
        <authorList>
            <consortium name="The Broad Institute Genomics Platform"/>
            <consortium name="The Broad Institute Genome Sequencing Center for Infectious Disease"/>
            <person name="Wu L."/>
            <person name="Ma J."/>
        </authorList>
    </citation>
    <scope>NUCLEOTIDE SEQUENCE [LARGE SCALE GENOMIC DNA]</scope>
    <source>
        <strain evidence="3">JCM 18303</strain>
    </source>
</reference>
<feature type="region of interest" description="Disordered" evidence="1">
    <location>
        <begin position="1"/>
        <end position="21"/>
    </location>
</feature>
<comment type="caution">
    <text evidence="2">The sequence shown here is derived from an EMBL/GenBank/DDBJ whole genome shotgun (WGS) entry which is preliminary data.</text>
</comment>
<evidence type="ECO:0000313" key="2">
    <source>
        <dbReference type="EMBL" id="GAA5175287.1"/>
    </source>
</evidence>
<proteinExistence type="predicted"/>
<dbReference type="EMBL" id="BAABJP010000064">
    <property type="protein sequence ID" value="GAA5175287.1"/>
    <property type="molecule type" value="Genomic_DNA"/>
</dbReference>